<feature type="signal peptide" evidence="1">
    <location>
        <begin position="1"/>
        <end position="29"/>
    </location>
</feature>
<organism evidence="2 3">
    <name type="scientific">Gymnopilus junonius</name>
    <name type="common">Spectacular rustgill mushroom</name>
    <name type="synonym">Gymnopilus spectabilis subsp. junonius</name>
    <dbReference type="NCBI Taxonomy" id="109634"/>
    <lineage>
        <taxon>Eukaryota</taxon>
        <taxon>Fungi</taxon>
        <taxon>Dikarya</taxon>
        <taxon>Basidiomycota</taxon>
        <taxon>Agaricomycotina</taxon>
        <taxon>Agaricomycetes</taxon>
        <taxon>Agaricomycetidae</taxon>
        <taxon>Agaricales</taxon>
        <taxon>Agaricineae</taxon>
        <taxon>Hymenogastraceae</taxon>
        <taxon>Gymnopilus</taxon>
    </lineage>
</organism>
<dbReference type="OrthoDB" id="3182995at2759"/>
<feature type="chain" id="PRO_5040208313" description="Protein kinase domain-containing protein" evidence="1">
    <location>
        <begin position="30"/>
        <end position="228"/>
    </location>
</feature>
<sequence length="228" mass="25500">MLKAWVALHCLRKPTVFMYLLLFLHSLQPDTPSSAQESLKFGEQVVGRYNMLPFLSGECQCLAPDFGLCHFDLSSARRGAYGCVVDGDLLKACSGQELHVICKVVDVLQHGYAAEILEQEACAYASLLSLQGQVIPQVYGFYSVWGILRMLAMETVGDALPEDEPIGHTLRTKMKVALKSIHDTGFIHGDTARRNFCSTADGNVFLVNLDDCRRFEDQSELYEEMRRV</sequence>
<keyword evidence="3" id="KW-1185">Reference proteome</keyword>
<gene>
    <name evidence="2" type="ORF">CPB84DRAFT_1785215</name>
</gene>
<evidence type="ECO:0008006" key="4">
    <source>
        <dbReference type="Google" id="ProtNLM"/>
    </source>
</evidence>
<proteinExistence type="predicted"/>
<keyword evidence="1" id="KW-0732">Signal</keyword>
<dbReference type="SUPFAM" id="SSF56112">
    <property type="entry name" value="Protein kinase-like (PK-like)"/>
    <property type="match status" value="1"/>
</dbReference>
<reference evidence="2" key="1">
    <citation type="submission" date="2020-11" db="EMBL/GenBank/DDBJ databases">
        <authorList>
            <consortium name="DOE Joint Genome Institute"/>
            <person name="Ahrendt S."/>
            <person name="Riley R."/>
            <person name="Andreopoulos W."/>
            <person name="LaButti K."/>
            <person name="Pangilinan J."/>
            <person name="Ruiz-duenas F.J."/>
            <person name="Barrasa J.M."/>
            <person name="Sanchez-Garcia M."/>
            <person name="Camarero S."/>
            <person name="Miyauchi S."/>
            <person name="Serrano A."/>
            <person name="Linde D."/>
            <person name="Babiker R."/>
            <person name="Drula E."/>
            <person name="Ayuso-Fernandez I."/>
            <person name="Pacheco R."/>
            <person name="Padilla G."/>
            <person name="Ferreira P."/>
            <person name="Barriuso J."/>
            <person name="Kellner H."/>
            <person name="Castanera R."/>
            <person name="Alfaro M."/>
            <person name="Ramirez L."/>
            <person name="Pisabarro A.G."/>
            <person name="Kuo A."/>
            <person name="Tritt A."/>
            <person name="Lipzen A."/>
            <person name="He G."/>
            <person name="Yan M."/>
            <person name="Ng V."/>
            <person name="Cullen D."/>
            <person name="Martin F."/>
            <person name="Rosso M.-N."/>
            <person name="Henrissat B."/>
            <person name="Hibbett D."/>
            <person name="Martinez A.T."/>
            <person name="Grigoriev I.V."/>
        </authorList>
    </citation>
    <scope>NUCLEOTIDE SEQUENCE</scope>
    <source>
        <strain evidence="2">AH 44721</strain>
    </source>
</reference>
<evidence type="ECO:0000256" key="1">
    <source>
        <dbReference type="SAM" id="SignalP"/>
    </source>
</evidence>
<dbReference type="PANTHER" id="PTHR37171:SF1">
    <property type="entry name" value="SERINE_THREONINE-PROTEIN KINASE YRZF-RELATED"/>
    <property type="match status" value="1"/>
</dbReference>
<dbReference type="PANTHER" id="PTHR37171">
    <property type="entry name" value="SERINE/THREONINE-PROTEIN KINASE YRZF-RELATED"/>
    <property type="match status" value="1"/>
</dbReference>
<dbReference type="EMBL" id="JADNYJ010000077">
    <property type="protein sequence ID" value="KAF8890023.1"/>
    <property type="molecule type" value="Genomic_DNA"/>
</dbReference>
<name>A0A9P5TKU8_GYMJU</name>
<protein>
    <recommendedName>
        <fullName evidence="4">Protein kinase domain-containing protein</fullName>
    </recommendedName>
</protein>
<comment type="caution">
    <text evidence="2">The sequence shown here is derived from an EMBL/GenBank/DDBJ whole genome shotgun (WGS) entry which is preliminary data.</text>
</comment>
<dbReference type="InterPro" id="IPR052396">
    <property type="entry name" value="Meiotic_Drive_Suppr_Kinase"/>
</dbReference>
<evidence type="ECO:0000313" key="2">
    <source>
        <dbReference type="EMBL" id="KAF8890023.1"/>
    </source>
</evidence>
<dbReference type="InterPro" id="IPR011009">
    <property type="entry name" value="Kinase-like_dom_sf"/>
</dbReference>
<evidence type="ECO:0000313" key="3">
    <source>
        <dbReference type="Proteomes" id="UP000724874"/>
    </source>
</evidence>
<accession>A0A9P5TKU8</accession>
<dbReference type="AlphaFoldDB" id="A0A9P5TKU8"/>
<dbReference type="Proteomes" id="UP000724874">
    <property type="component" value="Unassembled WGS sequence"/>
</dbReference>